<reference evidence="3 4" key="1">
    <citation type="submission" date="2017-10" db="EMBL/GenBank/DDBJ databases">
        <title>Resolving the taxonomy of Roseburia spp., Eubacterium rectale and Agathobacter spp. through phylogenomic analysis.</title>
        <authorList>
            <person name="Sheridan P.O."/>
            <person name="Walker A.W."/>
            <person name="Duncan S.H."/>
            <person name="Scott K.P."/>
            <person name="Toole P.W.O."/>
            <person name="Luis P."/>
            <person name="Flint H.J."/>
        </authorList>
    </citation>
    <scope>NUCLEOTIDE SEQUENCE [LARGE SCALE GENOMIC DNA]</scope>
    <source>
        <strain evidence="3 4">JK623</strain>
    </source>
</reference>
<dbReference type="InterPro" id="IPR029787">
    <property type="entry name" value="Nucleotide_cyclase"/>
</dbReference>
<evidence type="ECO:0000313" key="4">
    <source>
        <dbReference type="Proteomes" id="UP000224563"/>
    </source>
</evidence>
<proteinExistence type="predicted"/>
<dbReference type="GO" id="GO:1902201">
    <property type="term" value="P:negative regulation of bacterial-type flagellum-dependent cell motility"/>
    <property type="evidence" value="ECO:0007669"/>
    <property type="project" value="TreeGrafter"/>
</dbReference>
<dbReference type="EMBL" id="PDYG01000100">
    <property type="protein sequence ID" value="PHU36960.1"/>
    <property type="molecule type" value="Genomic_DNA"/>
</dbReference>
<keyword evidence="4" id="KW-1185">Reference proteome</keyword>
<dbReference type="GO" id="GO:0005886">
    <property type="term" value="C:plasma membrane"/>
    <property type="evidence" value="ECO:0007669"/>
    <property type="project" value="TreeGrafter"/>
</dbReference>
<dbReference type="PROSITE" id="PS50887">
    <property type="entry name" value="GGDEF"/>
    <property type="match status" value="1"/>
</dbReference>
<keyword evidence="1" id="KW-1133">Transmembrane helix</keyword>
<evidence type="ECO:0000313" key="3">
    <source>
        <dbReference type="EMBL" id="PHU36960.1"/>
    </source>
</evidence>
<dbReference type="Pfam" id="PF00990">
    <property type="entry name" value="GGDEF"/>
    <property type="match status" value="1"/>
</dbReference>
<name>A0A2G3E1E0_9FIRM</name>
<dbReference type="Gene3D" id="3.30.70.270">
    <property type="match status" value="1"/>
</dbReference>
<protein>
    <recommendedName>
        <fullName evidence="2">GGDEF domain-containing protein</fullName>
    </recommendedName>
</protein>
<keyword evidence="1" id="KW-0472">Membrane</keyword>
<feature type="transmembrane region" description="Helical" evidence="1">
    <location>
        <begin position="192"/>
        <end position="215"/>
    </location>
</feature>
<dbReference type="InterPro" id="IPR000160">
    <property type="entry name" value="GGDEF_dom"/>
</dbReference>
<dbReference type="GO" id="GO:0043709">
    <property type="term" value="P:cell adhesion involved in single-species biofilm formation"/>
    <property type="evidence" value="ECO:0007669"/>
    <property type="project" value="TreeGrafter"/>
</dbReference>
<feature type="transmembrane region" description="Helical" evidence="1">
    <location>
        <begin position="12"/>
        <end position="31"/>
    </location>
</feature>
<accession>A0A2G3E1E0</accession>
<evidence type="ECO:0000259" key="2">
    <source>
        <dbReference type="PROSITE" id="PS50887"/>
    </source>
</evidence>
<organism evidence="3 4">
    <name type="scientific">Agathobacter ruminis</name>
    <dbReference type="NCBI Taxonomy" id="1712665"/>
    <lineage>
        <taxon>Bacteria</taxon>
        <taxon>Bacillati</taxon>
        <taxon>Bacillota</taxon>
        <taxon>Clostridia</taxon>
        <taxon>Lachnospirales</taxon>
        <taxon>Lachnospiraceae</taxon>
        <taxon>Agathobacter</taxon>
    </lineage>
</organism>
<comment type="caution">
    <text evidence="3">The sequence shown here is derived from an EMBL/GenBank/DDBJ whole genome shotgun (WGS) entry which is preliminary data.</text>
</comment>
<dbReference type="Proteomes" id="UP000224563">
    <property type="component" value="Unassembled WGS sequence"/>
</dbReference>
<dbReference type="GO" id="GO:0052621">
    <property type="term" value="F:diguanylate cyclase activity"/>
    <property type="evidence" value="ECO:0007669"/>
    <property type="project" value="TreeGrafter"/>
</dbReference>
<dbReference type="PANTHER" id="PTHR45138:SF9">
    <property type="entry name" value="DIGUANYLATE CYCLASE DGCM-RELATED"/>
    <property type="match status" value="1"/>
</dbReference>
<dbReference type="InterPro" id="IPR050469">
    <property type="entry name" value="Diguanylate_Cyclase"/>
</dbReference>
<gene>
    <name evidence="3" type="ORF">CSX02_10695</name>
</gene>
<reference evidence="3 4" key="2">
    <citation type="submission" date="2017-10" db="EMBL/GenBank/DDBJ databases">
        <authorList>
            <person name="Banno H."/>
            <person name="Chua N.-H."/>
        </authorList>
    </citation>
    <scope>NUCLEOTIDE SEQUENCE [LARGE SCALE GENOMIC DNA]</scope>
    <source>
        <strain evidence="3 4">JK623</strain>
    </source>
</reference>
<dbReference type="AlphaFoldDB" id="A0A2G3E1E0"/>
<dbReference type="PANTHER" id="PTHR45138">
    <property type="entry name" value="REGULATORY COMPONENTS OF SENSORY TRANSDUCTION SYSTEM"/>
    <property type="match status" value="1"/>
</dbReference>
<evidence type="ECO:0000256" key="1">
    <source>
        <dbReference type="SAM" id="Phobius"/>
    </source>
</evidence>
<feature type="domain" description="GGDEF" evidence="2">
    <location>
        <begin position="331"/>
        <end position="463"/>
    </location>
</feature>
<sequence>MRKIKSLSIRLPLILILSYIVLMVFTITVVFQRFEKRMLEDYTRMAKGATQLMADAIDGDKVDEYIEQNFASEEYRKISDYLASIQENYPDTLYVYVYRIQEDGGHVVFDIDSEGKEDADEPGAVYSIDEPFYSQISNIMKGEETPAYTVHSHEGEYLLSYIRPVFDSKGNYACSACVDFSMDRMHEKDFDFVLPTLGMVGILILILVSFNILLIHRTVSAPINRMVECSHNFNYETENDRFKNVQTLENLNIKTGDEIEELYQTFTSVMKESLYYMTNFNRAQIDIRTKNERIDEISATAYKDALTGVGSKAAYKKVLKEIDGDIFYESAEIAIVLADVNNLKYVNDTFGHEYGDAYLVGCCNLLKSVYANSDIYRVGGDEFIILLRGSDYKNREELLKKARELYQNAHDNESANPWERYSSSIGMAEFETGDTNAEMIVKRADTAMYVEKTKFRAKHGSYR</sequence>
<dbReference type="SUPFAM" id="SSF55073">
    <property type="entry name" value="Nucleotide cyclase"/>
    <property type="match status" value="1"/>
</dbReference>
<keyword evidence="1" id="KW-0812">Transmembrane</keyword>
<dbReference type="NCBIfam" id="TIGR00254">
    <property type="entry name" value="GGDEF"/>
    <property type="match status" value="1"/>
</dbReference>
<dbReference type="InterPro" id="IPR043128">
    <property type="entry name" value="Rev_trsase/Diguanyl_cyclase"/>
</dbReference>
<dbReference type="SMART" id="SM00267">
    <property type="entry name" value="GGDEF"/>
    <property type="match status" value="1"/>
</dbReference>
<dbReference type="CDD" id="cd01949">
    <property type="entry name" value="GGDEF"/>
    <property type="match status" value="1"/>
</dbReference>